<dbReference type="SUPFAM" id="SSF52833">
    <property type="entry name" value="Thioredoxin-like"/>
    <property type="match status" value="1"/>
</dbReference>
<dbReference type="InterPro" id="IPR008554">
    <property type="entry name" value="Glutaredoxin-like"/>
</dbReference>
<organism evidence="1 2">
    <name type="scientific">Vibrio qingdaonensis</name>
    <dbReference type="NCBI Taxonomy" id="2829491"/>
    <lineage>
        <taxon>Bacteria</taxon>
        <taxon>Pseudomonadati</taxon>
        <taxon>Pseudomonadota</taxon>
        <taxon>Gammaproteobacteria</taxon>
        <taxon>Vibrionales</taxon>
        <taxon>Vibrionaceae</taxon>
        <taxon>Vibrio</taxon>
    </lineage>
</organism>
<dbReference type="EMBL" id="JAKRRY010000001">
    <property type="protein sequence ID" value="MCW8344436.1"/>
    <property type="molecule type" value="Genomic_DNA"/>
</dbReference>
<dbReference type="Gene3D" id="3.40.30.10">
    <property type="entry name" value="Glutaredoxin"/>
    <property type="match status" value="1"/>
</dbReference>
<dbReference type="Pfam" id="PF05768">
    <property type="entry name" value="Glrx-like"/>
    <property type="match status" value="1"/>
</dbReference>
<dbReference type="Proteomes" id="UP001155587">
    <property type="component" value="Unassembled WGS sequence"/>
</dbReference>
<dbReference type="AlphaFoldDB" id="A0A9X3HUP0"/>
<protein>
    <submittedName>
        <fullName evidence="1">Glutaredoxin family protein</fullName>
    </submittedName>
</protein>
<evidence type="ECO:0000313" key="2">
    <source>
        <dbReference type="Proteomes" id="UP001155587"/>
    </source>
</evidence>
<evidence type="ECO:0000313" key="1">
    <source>
        <dbReference type="EMBL" id="MCW8344436.1"/>
    </source>
</evidence>
<keyword evidence="2" id="KW-1185">Reference proteome</keyword>
<comment type="caution">
    <text evidence="1">The sequence shown here is derived from an EMBL/GenBank/DDBJ whole genome shotgun (WGS) entry which is preliminary data.</text>
</comment>
<sequence>MTKELILYSTEGCHLCEMASELLHRVGLSQQFDIIDIAFNDELFSRYGVTIPVISTGSSELNWPFDIHQLTQWLNLNGITYHS</sequence>
<accession>A0A9X3HUP0</accession>
<gene>
    <name evidence="1" type="ORF">MD535_00145</name>
</gene>
<reference evidence="1" key="1">
    <citation type="submission" date="2022-02" db="EMBL/GenBank/DDBJ databases">
        <title>Vibrio sp. nov, a new bacterium isolated from seawater.</title>
        <authorList>
            <person name="Yuan Y."/>
        </authorList>
    </citation>
    <scope>NUCLEOTIDE SEQUENCE</scope>
    <source>
        <strain evidence="1">ZSDZ65</strain>
    </source>
</reference>
<dbReference type="InterPro" id="IPR036249">
    <property type="entry name" value="Thioredoxin-like_sf"/>
</dbReference>
<name>A0A9X3HUP0_9VIBR</name>
<dbReference type="RefSeq" id="WP_265672865.1">
    <property type="nucleotide sequence ID" value="NZ_JAKRRY010000001.1"/>
</dbReference>
<proteinExistence type="predicted"/>